<name>A0ABY2NTS0_9LEPT</name>
<evidence type="ECO:0000259" key="1">
    <source>
        <dbReference type="Pfam" id="PF05161"/>
    </source>
</evidence>
<proteinExistence type="predicted"/>
<dbReference type="InterPro" id="IPR039760">
    <property type="entry name" value="MOFRL_protein"/>
</dbReference>
<dbReference type="PANTHER" id="PTHR12227">
    <property type="entry name" value="GLYCERATE KINASE"/>
    <property type="match status" value="1"/>
</dbReference>
<dbReference type="PANTHER" id="PTHR12227:SF0">
    <property type="entry name" value="GLYCERATE KINASE"/>
    <property type="match status" value="1"/>
</dbReference>
<dbReference type="Gene3D" id="3.40.50.10180">
    <property type="entry name" value="Glycerate kinase, MOFRL-like N-terminal domain"/>
    <property type="match status" value="1"/>
</dbReference>
<dbReference type="InterPro" id="IPR007835">
    <property type="entry name" value="MOFRL"/>
</dbReference>
<dbReference type="Gene3D" id="3.40.1480.10">
    <property type="entry name" value="MOFRL domain"/>
    <property type="match status" value="1"/>
</dbReference>
<dbReference type="Pfam" id="PF05161">
    <property type="entry name" value="MOFRL"/>
    <property type="match status" value="1"/>
</dbReference>
<evidence type="ECO:0000259" key="2">
    <source>
        <dbReference type="Pfam" id="PF13660"/>
    </source>
</evidence>
<gene>
    <name evidence="3" type="ORF">EHQ95_01345</name>
</gene>
<dbReference type="EMBL" id="RQHF01000007">
    <property type="protein sequence ID" value="TGM61438.1"/>
    <property type="molecule type" value="Genomic_DNA"/>
</dbReference>
<dbReference type="InterPro" id="IPR037035">
    <property type="entry name" value="GK-like_C_sf"/>
</dbReference>
<evidence type="ECO:0000313" key="3">
    <source>
        <dbReference type="EMBL" id="TGM61438.1"/>
    </source>
</evidence>
<dbReference type="InterPro" id="IPR038614">
    <property type="entry name" value="GK_N_sf"/>
</dbReference>
<organism evidence="3 4">
    <name type="scientific">Leptospira vanthielii</name>
    <dbReference type="NCBI Taxonomy" id="293085"/>
    <lineage>
        <taxon>Bacteria</taxon>
        <taxon>Pseudomonadati</taxon>
        <taxon>Spirochaetota</taxon>
        <taxon>Spirochaetia</taxon>
        <taxon>Leptospirales</taxon>
        <taxon>Leptospiraceae</taxon>
        <taxon>Leptospira</taxon>
    </lineage>
</organism>
<protein>
    <submittedName>
        <fullName evidence="3">DUF4147 domain-containing protein</fullName>
    </submittedName>
</protein>
<dbReference type="Pfam" id="PF13660">
    <property type="entry name" value="DUF4147"/>
    <property type="match status" value="1"/>
</dbReference>
<keyword evidence="4" id="KW-1185">Reference proteome</keyword>
<sequence length="401" mass="44349">MSTLREDIEALFIEGVRAATPKYLSLAFWNQHSDLKRILNSPDKKTYVFALGKAAYVMALSFQEYFSVDAGFILTKYNHLPEEIKTKGLMGVWKCREASHPIPDTNSELYSREVLQDLSSLDKNHQLVVLLSGGGSSLFEIPELGFTIDDIVQLNQNLLKQGLPIHEINAERKKYSAVKSGKLLKLLNPNLKVYTFAISDVLGDDPSIIASGPSYPGSEYYIMGNLSASLAAMEKKAKTLDYEVKVISDSWDYSSEYTAERMFSELLNAKKNDKKQAILLGGEMVCPVFGNGKGGRNQETALRMVILSESLDIERDWMFLSCGTDGTDGPTDAAGAIVGPKTLEQMKEKGWDAVTELKKSNSYPILKDTNSLLFTGATGTNVNDLLILLLAERNSKFPILS</sequence>
<accession>A0ABY2NTS0</accession>
<feature type="domain" description="MOFRL" evidence="1">
    <location>
        <begin position="277"/>
        <end position="384"/>
    </location>
</feature>
<dbReference type="InterPro" id="IPR025286">
    <property type="entry name" value="MOFRL_assoc_dom"/>
</dbReference>
<comment type="caution">
    <text evidence="3">The sequence shown here is derived from an EMBL/GenBank/DDBJ whole genome shotgun (WGS) entry which is preliminary data.</text>
</comment>
<dbReference type="RefSeq" id="WP_135656555.1">
    <property type="nucleotide sequence ID" value="NZ_RQHF01000007.1"/>
</dbReference>
<reference evidence="4" key="1">
    <citation type="journal article" date="2019" name="PLoS Negl. Trop. Dis.">
        <title>Revisiting the worldwide diversity of Leptospira species in the environment.</title>
        <authorList>
            <person name="Vincent A.T."/>
            <person name="Schiettekatte O."/>
            <person name="Bourhy P."/>
            <person name="Veyrier F.J."/>
            <person name="Picardeau M."/>
        </authorList>
    </citation>
    <scope>NUCLEOTIDE SEQUENCE [LARGE SCALE GENOMIC DNA]</scope>
    <source>
        <strain evidence="4">201601955</strain>
    </source>
</reference>
<dbReference type="Proteomes" id="UP000298112">
    <property type="component" value="Unassembled WGS sequence"/>
</dbReference>
<evidence type="ECO:0000313" key="4">
    <source>
        <dbReference type="Proteomes" id="UP000298112"/>
    </source>
</evidence>
<feature type="domain" description="MOFRL-associated" evidence="2">
    <location>
        <begin position="8"/>
        <end position="219"/>
    </location>
</feature>
<dbReference type="SUPFAM" id="SSF82544">
    <property type="entry name" value="GckA/TtuD-like"/>
    <property type="match status" value="1"/>
</dbReference>